<feature type="domain" description="FecR N-terminal" evidence="2">
    <location>
        <begin position="38"/>
        <end position="78"/>
    </location>
</feature>
<dbReference type="InterPro" id="IPR012373">
    <property type="entry name" value="Ferrdict_sens_TM"/>
</dbReference>
<dbReference type="HOGENOM" id="CLU_050192_0_0_4"/>
<dbReference type="PANTHER" id="PTHR30273">
    <property type="entry name" value="PERIPLASMIC SIGNAL SENSOR AND SIGMA FACTOR ACTIVATOR FECR-RELATED"/>
    <property type="match status" value="1"/>
</dbReference>
<gene>
    <name evidence="3" type="ordered locus">Msip34_0805</name>
</gene>
<evidence type="ECO:0000313" key="4">
    <source>
        <dbReference type="Proteomes" id="UP000002743"/>
    </source>
</evidence>
<dbReference type="InterPro" id="IPR006860">
    <property type="entry name" value="FecR"/>
</dbReference>
<dbReference type="EMBL" id="CP001674">
    <property type="protein sequence ID" value="ACT50053.1"/>
    <property type="molecule type" value="Genomic_DNA"/>
</dbReference>
<dbReference type="GO" id="GO:0016989">
    <property type="term" value="F:sigma factor antagonist activity"/>
    <property type="evidence" value="ECO:0007669"/>
    <property type="project" value="TreeGrafter"/>
</dbReference>
<keyword evidence="4" id="KW-1185">Reference proteome</keyword>
<protein>
    <submittedName>
        <fullName evidence="3">Anti-FecI sigma factor, FecR</fullName>
    </submittedName>
</protein>
<dbReference type="Pfam" id="PF16220">
    <property type="entry name" value="DUF4880"/>
    <property type="match status" value="1"/>
</dbReference>
<dbReference type="PANTHER" id="PTHR30273:SF2">
    <property type="entry name" value="PROTEIN FECR"/>
    <property type="match status" value="1"/>
</dbReference>
<name>C6XBX8_METGS</name>
<dbReference type="PIRSF" id="PIRSF018266">
    <property type="entry name" value="FecR"/>
    <property type="match status" value="1"/>
</dbReference>
<evidence type="ECO:0000313" key="3">
    <source>
        <dbReference type="EMBL" id="ACT50053.1"/>
    </source>
</evidence>
<accession>C6XBX8</accession>
<proteinExistence type="predicted"/>
<dbReference type="KEGG" id="mei:Msip34_0805"/>
<dbReference type="Pfam" id="PF04773">
    <property type="entry name" value="FecR"/>
    <property type="match status" value="1"/>
</dbReference>
<dbReference type="AlphaFoldDB" id="C6XBX8"/>
<evidence type="ECO:0000259" key="1">
    <source>
        <dbReference type="Pfam" id="PF04773"/>
    </source>
</evidence>
<dbReference type="eggNOG" id="COG3712">
    <property type="taxonomic scope" value="Bacteria"/>
</dbReference>
<feature type="domain" description="FecR protein" evidence="1">
    <location>
        <begin position="141"/>
        <end position="236"/>
    </location>
</feature>
<dbReference type="Proteomes" id="UP000002743">
    <property type="component" value="Chromosome"/>
</dbReference>
<sequence>MQQSTRNKAMPDASIASSAGHVQAFAGGIAVSEAVANQAAEWLTLLMSGEASEDDRQRWQQWRMEHADHERAWQHIETIIGRLKIMEPHAAYKTLSPYTRREGLHSPDRRKAIVMLLWAGAAGASGLLASRTPAWQQMVADYHSDTGTQRTITLDDGTVITLNTASAINVHFSHQQRLVRLVAGEVLITTGHATSDARPFLVETAEGRIRALGTRFAVRQQPDGSSRVAVLESAVEITLEQAPSHRLPAGQSATFTRNSLIINSLQDSDTAWTKGQIIADQMRLGDFATELSRYRPGLIRCNPAVADLRFSGVFPLEDTDRILATLPSVLPVRILLRTRYWVTIDTVS</sequence>
<reference evidence="3 4" key="2">
    <citation type="journal article" date="2011" name="J. Bacteriol.">
        <title>Genomes of three methylotrophs from a single niche uncover genetic and metabolic divergence of Methylophilaceae.</title>
        <authorList>
            <person name="Lapidus A."/>
            <person name="Clum A."/>
            <person name="Labutti K."/>
            <person name="Kaluzhnaya M.G."/>
            <person name="Lim S."/>
            <person name="Beck D.A."/>
            <person name="Glavina Del Rio T."/>
            <person name="Nolan M."/>
            <person name="Mavromatis K."/>
            <person name="Huntemann M."/>
            <person name="Lucas S."/>
            <person name="Lidstrom M.E."/>
            <person name="Ivanova N."/>
            <person name="Chistoserdova L."/>
        </authorList>
    </citation>
    <scope>NUCLEOTIDE SEQUENCE [LARGE SCALE GENOMIC DNA]</scope>
    <source>
        <strain evidence="3 4">SIP3-4</strain>
    </source>
</reference>
<dbReference type="Gene3D" id="2.60.120.1440">
    <property type="match status" value="1"/>
</dbReference>
<organism evidence="3 4">
    <name type="scientific">Methylovorus glucosotrophus (strain SIP3-4)</name>
    <dbReference type="NCBI Taxonomy" id="582744"/>
    <lineage>
        <taxon>Bacteria</taxon>
        <taxon>Pseudomonadati</taxon>
        <taxon>Pseudomonadota</taxon>
        <taxon>Betaproteobacteria</taxon>
        <taxon>Nitrosomonadales</taxon>
        <taxon>Methylophilaceae</taxon>
        <taxon>Methylovorus</taxon>
    </lineage>
</organism>
<dbReference type="STRING" id="582744.Msip34_0805"/>
<dbReference type="InterPro" id="IPR032623">
    <property type="entry name" value="FecR_N"/>
</dbReference>
<evidence type="ECO:0000259" key="2">
    <source>
        <dbReference type="Pfam" id="PF16220"/>
    </source>
</evidence>
<reference evidence="4" key="1">
    <citation type="submission" date="2009-07" db="EMBL/GenBank/DDBJ databases">
        <title>Complete sequence of chromosome of Methylovorus sp. SIP3-4.</title>
        <authorList>
            <person name="Lucas S."/>
            <person name="Copeland A."/>
            <person name="Lapidus A."/>
            <person name="Glavina del Rio T."/>
            <person name="Tice H."/>
            <person name="Bruce D."/>
            <person name="Goodwin L."/>
            <person name="Pitluck S."/>
            <person name="Clum A."/>
            <person name="Larimer F."/>
            <person name="Land M."/>
            <person name="Hauser L."/>
            <person name="Kyrpides N."/>
            <person name="Mikhailova N."/>
            <person name="Kayluzhnaya M."/>
            <person name="Chistoserdova L."/>
        </authorList>
    </citation>
    <scope>NUCLEOTIDE SEQUENCE [LARGE SCALE GENOMIC DNA]</scope>
    <source>
        <strain evidence="4">SIP3-4</strain>
    </source>
</reference>